<dbReference type="PANTHER" id="PTHR32194">
    <property type="entry name" value="METALLOPROTEASE TLDD"/>
    <property type="match status" value="1"/>
</dbReference>
<dbReference type="InterPro" id="IPR029055">
    <property type="entry name" value="Ntn_hydrolases_N"/>
</dbReference>
<evidence type="ECO:0008006" key="2">
    <source>
        <dbReference type="Google" id="ProtNLM"/>
    </source>
</evidence>
<dbReference type="InterPro" id="IPR023333">
    <property type="entry name" value="Proteasome_suB-type"/>
</dbReference>
<organism evidence="1">
    <name type="scientific">Phaeomonas parva</name>
    <dbReference type="NCBI Taxonomy" id="124430"/>
    <lineage>
        <taxon>Eukaryota</taxon>
        <taxon>Sar</taxon>
        <taxon>Stramenopiles</taxon>
        <taxon>Ochrophyta</taxon>
        <taxon>Pinguiophyceae</taxon>
        <taxon>Pinguiochrysidales</taxon>
        <taxon>Pinguiochrysidaceae</taxon>
        <taxon>Phaeomonas</taxon>
    </lineage>
</organism>
<dbReference type="EMBL" id="HBGJ01010944">
    <property type="protein sequence ID" value="CAD9248470.1"/>
    <property type="molecule type" value="Transcribed_RNA"/>
</dbReference>
<name>A0A7S1TVI1_9STRA</name>
<dbReference type="GO" id="GO:0005737">
    <property type="term" value="C:cytoplasm"/>
    <property type="evidence" value="ECO:0007669"/>
    <property type="project" value="TreeGrafter"/>
</dbReference>
<dbReference type="InterPro" id="IPR001353">
    <property type="entry name" value="Proteasome_sua/b"/>
</dbReference>
<dbReference type="PANTHER" id="PTHR32194:SF10">
    <property type="entry name" value="PROTEASOME SUBUNIT BETA TYPE-3"/>
    <property type="match status" value="1"/>
</dbReference>
<dbReference type="SUPFAM" id="SSF56235">
    <property type="entry name" value="N-terminal nucleophile aminohydrolases (Ntn hydrolases)"/>
    <property type="match status" value="1"/>
</dbReference>
<gene>
    <name evidence="1" type="ORF">PPAR1163_LOCUS6829</name>
</gene>
<evidence type="ECO:0000313" key="1">
    <source>
        <dbReference type="EMBL" id="CAD9248470.1"/>
    </source>
</evidence>
<proteinExistence type="predicted"/>
<sequence>MRARSNSCSFLVLDAHAHTFPHPPTRVSPPPKVLNDDFVVAGTASQSLYGVCEASYTDGMGPEELLETLEKCMRNAMDRDCLSGGDTVVHIVTEKGVTSKRFKGRVD</sequence>
<reference evidence="1" key="1">
    <citation type="submission" date="2021-01" db="EMBL/GenBank/DDBJ databases">
        <authorList>
            <person name="Corre E."/>
            <person name="Pelletier E."/>
            <person name="Niang G."/>
            <person name="Scheremetjew M."/>
            <person name="Finn R."/>
            <person name="Kale V."/>
            <person name="Holt S."/>
            <person name="Cochrane G."/>
            <person name="Meng A."/>
            <person name="Brown T."/>
            <person name="Cohen L."/>
        </authorList>
    </citation>
    <scope>NUCLEOTIDE SEQUENCE</scope>
    <source>
        <strain evidence="1">CCMP2877</strain>
    </source>
</reference>
<dbReference type="GO" id="GO:0051603">
    <property type="term" value="P:proteolysis involved in protein catabolic process"/>
    <property type="evidence" value="ECO:0007669"/>
    <property type="project" value="InterPro"/>
</dbReference>
<dbReference type="Gene3D" id="3.60.20.10">
    <property type="entry name" value="Glutamine Phosphoribosylpyrophosphate, subunit 1, domain 1"/>
    <property type="match status" value="1"/>
</dbReference>
<protein>
    <recommendedName>
        <fullName evidence="2">Proteasome endopeptidase complex</fullName>
    </recommendedName>
</protein>
<dbReference type="Pfam" id="PF00227">
    <property type="entry name" value="Proteasome"/>
    <property type="match status" value="1"/>
</dbReference>
<dbReference type="AlphaFoldDB" id="A0A7S1TVI1"/>
<accession>A0A7S1TVI1</accession>
<dbReference type="GO" id="GO:0005839">
    <property type="term" value="C:proteasome core complex"/>
    <property type="evidence" value="ECO:0007669"/>
    <property type="project" value="InterPro"/>
</dbReference>